<dbReference type="Pfam" id="PF01636">
    <property type="entry name" value="APH"/>
    <property type="match status" value="1"/>
</dbReference>
<reference evidence="2" key="1">
    <citation type="journal article" date="2023" name="Mol. Phylogenet. Evol.">
        <title>Genome-scale phylogeny and comparative genomics of the fungal order Sordariales.</title>
        <authorList>
            <person name="Hensen N."/>
            <person name="Bonometti L."/>
            <person name="Westerberg I."/>
            <person name="Brannstrom I.O."/>
            <person name="Guillou S."/>
            <person name="Cros-Aarteil S."/>
            <person name="Calhoun S."/>
            <person name="Haridas S."/>
            <person name="Kuo A."/>
            <person name="Mondo S."/>
            <person name="Pangilinan J."/>
            <person name="Riley R."/>
            <person name="LaButti K."/>
            <person name="Andreopoulos B."/>
            <person name="Lipzen A."/>
            <person name="Chen C."/>
            <person name="Yan M."/>
            <person name="Daum C."/>
            <person name="Ng V."/>
            <person name="Clum A."/>
            <person name="Steindorff A."/>
            <person name="Ohm R.A."/>
            <person name="Martin F."/>
            <person name="Silar P."/>
            <person name="Natvig D.O."/>
            <person name="Lalanne C."/>
            <person name="Gautier V."/>
            <person name="Ament-Velasquez S.L."/>
            <person name="Kruys A."/>
            <person name="Hutchinson M.I."/>
            <person name="Powell A.J."/>
            <person name="Barry K."/>
            <person name="Miller A.N."/>
            <person name="Grigoriev I.V."/>
            <person name="Debuchy R."/>
            <person name="Gladieux P."/>
            <person name="Hiltunen Thoren M."/>
            <person name="Johannesson H."/>
        </authorList>
    </citation>
    <scope>NUCLEOTIDE SEQUENCE</scope>
    <source>
        <strain evidence="2">CBS 141.50</strain>
    </source>
</reference>
<dbReference type="EMBL" id="MU853614">
    <property type="protein sequence ID" value="KAK4141265.1"/>
    <property type="molecule type" value="Genomic_DNA"/>
</dbReference>
<comment type="caution">
    <text evidence="2">The sequence shown here is derived from an EMBL/GenBank/DDBJ whole genome shotgun (WGS) entry which is preliminary data.</text>
</comment>
<feature type="domain" description="Aminoglycoside phosphotransferase" evidence="1">
    <location>
        <begin position="75"/>
        <end position="263"/>
    </location>
</feature>
<organism evidence="2 3">
    <name type="scientific">Dichotomopilus funicola</name>
    <dbReference type="NCBI Taxonomy" id="1934379"/>
    <lineage>
        <taxon>Eukaryota</taxon>
        <taxon>Fungi</taxon>
        <taxon>Dikarya</taxon>
        <taxon>Ascomycota</taxon>
        <taxon>Pezizomycotina</taxon>
        <taxon>Sordariomycetes</taxon>
        <taxon>Sordariomycetidae</taxon>
        <taxon>Sordariales</taxon>
        <taxon>Chaetomiaceae</taxon>
        <taxon>Dichotomopilus</taxon>
    </lineage>
</organism>
<evidence type="ECO:0000259" key="1">
    <source>
        <dbReference type="Pfam" id="PF01636"/>
    </source>
</evidence>
<dbReference type="Gene3D" id="3.90.1200.10">
    <property type="match status" value="1"/>
</dbReference>
<evidence type="ECO:0000313" key="2">
    <source>
        <dbReference type="EMBL" id="KAK4141265.1"/>
    </source>
</evidence>
<dbReference type="Proteomes" id="UP001302676">
    <property type="component" value="Unassembled WGS sequence"/>
</dbReference>
<dbReference type="InterPro" id="IPR002575">
    <property type="entry name" value="Aminoglycoside_PTrfase"/>
</dbReference>
<dbReference type="AlphaFoldDB" id="A0AAN6UYA5"/>
<dbReference type="SUPFAM" id="SSF56112">
    <property type="entry name" value="Protein kinase-like (PK-like)"/>
    <property type="match status" value="1"/>
</dbReference>
<name>A0AAN6UYA5_9PEZI</name>
<gene>
    <name evidence="2" type="ORF">C8A04DRAFT_14227</name>
</gene>
<protein>
    <recommendedName>
        <fullName evidence="1">Aminoglycoside phosphotransferase domain-containing protein</fullName>
    </recommendedName>
</protein>
<dbReference type="GeneID" id="87814628"/>
<dbReference type="RefSeq" id="XP_062634636.1">
    <property type="nucleotide sequence ID" value="XM_062778015.1"/>
</dbReference>
<reference evidence="2" key="2">
    <citation type="submission" date="2023-05" db="EMBL/GenBank/DDBJ databases">
        <authorList>
            <consortium name="Lawrence Berkeley National Laboratory"/>
            <person name="Steindorff A."/>
            <person name="Hensen N."/>
            <person name="Bonometti L."/>
            <person name="Westerberg I."/>
            <person name="Brannstrom I.O."/>
            <person name="Guillou S."/>
            <person name="Cros-Aarteil S."/>
            <person name="Calhoun S."/>
            <person name="Haridas S."/>
            <person name="Kuo A."/>
            <person name="Mondo S."/>
            <person name="Pangilinan J."/>
            <person name="Riley R."/>
            <person name="Labutti K."/>
            <person name="Andreopoulos B."/>
            <person name="Lipzen A."/>
            <person name="Chen C."/>
            <person name="Yanf M."/>
            <person name="Daum C."/>
            <person name="Ng V."/>
            <person name="Clum A."/>
            <person name="Ohm R."/>
            <person name="Martin F."/>
            <person name="Silar P."/>
            <person name="Natvig D."/>
            <person name="Lalanne C."/>
            <person name="Gautier V."/>
            <person name="Ament-Velasquez S.L."/>
            <person name="Kruys A."/>
            <person name="Hutchinson M.I."/>
            <person name="Powell A.J."/>
            <person name="Barry K."/>
            <person name="Miller A.N."/>
            <person name="Grigoriev I.V."/>
            <person name="Debuchy R."/>
            <person name="Gladieux P."/>
            <person name="Thoren M.H."/>
            <person name="Johannesson H."/>
        </authorList>
    </citation>
    <scope>NUCLEOTIDE SEQUENCE</scope>
    <source>
        <strain evidence="2">CBS 141.50</strain>
    </source>
</reference>
<keyword evidence="3" id="KW-1185">Reference proteome</keyword>
<dbReference type="InterPro" id="IPR011009">
    <property type="entry name" value="Kinase-like_dom_sf"/>
</dbReference>
<evidence type="ECO:0000313" key="3">
    <source>
        <dbReference type="Proteomes" id="UP001302676"/>
    </source>
</evidence>
<proteinExistence type="predicted"/>
<accession>A0AAN6UYA5</accession>
<sequence>MATETPSNQPLYDEYSVEAETAAFFQKTSATRSQCHAKTRELFGRDDVNIDIVPVRVQGACSYSVYAGPAGGDLAYVVQFRLASLALKMEVVRRAREVYGALAPEVKFEGVAGEGKRKEVLYVYRMSRVKGVTRLNFILKNGFPEDSVDNMRWRKNLMAGVARFMAISWNNPQPVTPEYRTNLHQTYLNNLNRLLTGLPTRFQPIVQRCIDSLDAIMALPMVLLHHDFGDCNVIVDETTCHLAGVVDWAEAAVGPFGVNLHSLQAFTGKLHLRNGWTRYGDYGGLQEVFWEEFKAEVVGGVSDEEVRAIKMARVLGLLRSSGFTSRLANEPEPEPVPIRDDERGRYSMLSLDGFLIDEKTRFD</sequence>